<feature type="transmembrane region" description="Helical" evidence="1">
    <location>
        <begin position="89"/>
        <end position="111"/>
    </location>
</feature>
<dbReference type="Pfam" id="PF13490">
    <property type="entry name" value="zf-HC2"/>
    <property type="match status" value="1"/>
</dbReference>
<name>A0A512RQX9_9BACT</name>
<evidence type="ECO:0000313" key="4">
    <source>
        <dbReference type="Proteomes" id="UP000321436"/>
    </source>
</evidence>
<reference evidence="3 4" key="1">
    <citation type="submission" date="2019-07" db="EMBL/GenBank/DDBJ databases">
        <title>Whole genome shotgun sequence of Chitinophaga cymbidii NBRC 109752.</title>
        <authorList>
            <person name="Hosoyama A."/>
            <person name="Uohara A."/>
            <person name="Ohji S."/>
            <person name="Ichikawa N."/>
        </authorList>
    </citation>
    <scope>NUCLEOTIDE SEQUENCE [LARGE SCALE GENOMIC DNA]</scope>
    <source>
        <strain evidence="3 4">NBRC 109752</strain>
    </source>
</reference>
<organism evidence="3 4">
    <name type="scientific">Chitinophaga cymbidii</name>
    <dbReference type="NCBI Taxonomy" id="1096750"/>
    <lineage>
        <taxon>Bacteria</taxon>
        <taxon>Pseudomonadati</taxon>
        <taxon>Bacteroidota</taxon>
        <taxon>Chitinophagia</taxon>
        <taxon>Chitinophagales</taxon>
        <taxon>Chitinophagaceae</taxon>
        <taxon>Chitinophaga</taxon>
    </lineage>
</organism>
<feature type="domain" description="Putative zinc-finger" evidence="2">
    <location>
        <begin position="17"/>
        <end position="46"/>
    </location>
</feature>
<keyword evidence="1" id="KW-0472">Membrane</keyword>
<keyword evidence="4" id="KW-1185">Reference proteome</keyword>
<dbReference type="EMBL" id="BKAU01000005">
    <property type="protein sequence ID" value="GEP98129.1"/>
    <property type="molecule type" value="Genomic_DNA"/>
</dbReference>
<dbReference type="InterPro" id="IPR041916">
    <property type="entry name" value="Anti_sigma_zinc_sf"/>
</dbReference>
<dbReference type="InterPro" id="IPR027383">
    <property type="entry name" value="Znf_put"/>
</dbReference>
<keyword evidence="1" id="KW-0812">Transmembrane</keyword>
<evidence type="ECO:0000256" key="1">
    <source>
        <dbReference type="SAM" id="Phobius"/>
    </source>
</evidence>
<evidence type="ECO:0000259" key="2">
    <source>
        <dbReference type="Pfam" id="PF13490"/>
    </source>
</evidence>
<sequence length="118" mass="13909">MNEQFSDIFTETACPSQEQLMAYVQDQLSPEERHKVEAHLADCEMCSEAVEGLMAIRQKEQIPAWLRQAKWNILQQLRRKTHKKRKVNFYLYIAVVALIIVFLALALFWMVHIFNTAR</sequence>
<dbReference type="Gene3D" id="1.10.10.1320">
    <property type="entry name" value="Anti-sigma factor, zinc-finger domain"/>
    <property type="match status" value="1"/>
</dbReference>
<proteinExistence type="predicted"/>
<keyword evidence="1" id="KW-1133">Transmembrane helix</keyword>
<evidence type="ECO:0000313" key="3">
    <source>
        <dbReference type="EMBL" id="GEP98129.1"/>
    </source>
</evidence>
<dbReference type="AlphaFoldDB" id="A0A512RQX9"/>
<dbReference type="Proteomes" id="UP000321436">
    <property type="component" value="Unassembled WGS sequence"/>
</dbReference>
<gene>
    <name evidence="3" type="ORF">CCY01nite_43890</name>
</gene>
<accession>A0A512RQX9</accession>
<dbReference type="RefSeq" id="WP_146866355.1">
    <property type="nucleotide sequence ID" value="NZ_BKAU01000005.1"/>
</dbReference>
<protein>
    <recommendedName>
        <fullName evidence="2">Putative zinc-finger domain-containing protein</fullName>
    </recommendedName>
</protein>
<comment type="caution">
    <text evidence="3">The sequence shown here is derived from an EMBL/GenBank/DDBJ whole genome shotgun (WGS) entry which is preliminary data.</text>
</comment>
<dbReference type="OrthoDB" id="1112758at2"/>